<dbReference type="Gene3D" id="1.10.10.10">
    <property type="entry name" value="Winged helix-like DNA-binding domain superfamily/Winged helix DNA-binding domain"/>
    <property type="match status" value="1"/>
</dbReference>
<dbReference type="PROSITE" id="PS50949">
    <property type="entry name" value="HTH_GNTR"/>
    <property type="match status" value="1"/>
</dbReference>
<dbReference type="EMBL" id="AVBC01000014">
    <property type="protein sequence ID" value="ERL52834.1"/>
    <property type="molecule type" value="Genomic_DNA"/>
</dbReference>
<proteinExistence type="predicted"/>
<dbReference type="CDD" id="cd07377">
    <property type="entry name" value="WHTH_GntR"/>
    <property type="match status" value="1"/>
</dbReference>
<dbReference type="GO" id="GO:0003700">
    <property type="term" value="F:DNA-binding transcription factor activity"/>
    <property type="evidence" value="ECO:0007669"/>
    <property type="project" value="InterPro"/>
</dbReference>
<keyword evidence="3" id="KW-0804">Transcription</keyword>
<dbReference type="eggNOG" id="COG1802">
    <property type="taxonomic scope" value="Bacteria"/>
</dbReference>
<reference evidence="5 6" key="1">
    <citation type="submission" date="2013-08" db="EMBL/GenBank/DDBJ databases">
        <title>draft genome of Halomonas huanghegensis, strain BJGMM-B45T.</title>
        <authorList>
            <person name="Miao C."/>
            <person name="Wan Y."/>
            <person name="Jin W."/>
        </authorList>
    </citation>
    <scope>NUCLEOTIDE SEQUENCE [LARGE SCALE GENOMIC DNA]</scope>
    <source>
        <strain evidence="5 6">BJGMM-B45</strain>
    </source>
</reference>
<keyword evidence="1" id="KW-0805">Transcription regulation</keyword>
<dbReference type="GO" id="GO:0003677">
    <property type="term" value="F:DNA binding"/>
    <property type="evidence" value="ECO:0007669"/>
    <property type="project" value="UniProtKB-KW"/>
</dbReference>
<dbReference type="Pfam" id="PF07729">
    <property type="entry name" value="FCD"/>
    <property type="match status" value="1"/>
</dbReference>
<dbReference type="PANTHER" id="PTHR43537">
    <property type="entry name" value="TRANSCRIPTIONAL REGULATOR, GNTR FAMILY"/>
    <property type="match status" value="1"/>
</dbReference>
<name>W1NBD7_9GAMM</name>
<dbReference type="Gene3D" id="1.20.120.530">
    <property type="entry name" value="GntR ligand-binding domain-like"/>
    <property type="match status" value="1"/>
</dbReference>
<evidence type="ECO:0000313" key="6">
    <source>
        <dbReference type="Proteomes" id="UP000019113"/>
    </source>
</evidence>
<dbReference type="RefSeq" id="WP_021817461.1">
    <property type="nucleotide sequence ID" value="NZ_AVBC01000014.1"/>
</dbReference>
<dbReference type="STRING" id="1178482.AR456_10415"/>
<dbReference type="PRINTS" id="PR00035">
    <property type="entry name" value="HTHGNTR"/>
</dbReference>
<dbReference type="PATRIC" id="fig|1178482.3.peg.513"/>
<accession>W1NBD7</accession>
<dbReference type="PANTHER" id="PTHR43537:SF49">
    <property type="entry name" value="TRANSCRIPTIONAL REGULATORY PROTEIN"/>
    <property type="match status" value="1"/>
</dbReference>
<sequence length="219" mass="25173">MDIDEQQNTELPLGEQAYIRLRDLLRHGNLKSGQRLSESEICDRFAMSRTPVREAIRRLQSEGLLGSTPGGRIVVAEIDLERVEEIYDMREAVEGLAARLAARNARTPDLMRLEKILQEQRAEPDTEVRFLNINDRFHGAIYTLSRNRYVIHDAEVLLNSASMIRGSTHGRYDYESWSLQDHEAIFNAICNGDTAGAETAMRQHIRRGRWQRTRLLLAE</sequence>
<keyword evidence="2" id="KW-0238">DNA-binding</keyword>
<dbReference type="Pfam" id="PF00392">
    <property type="entry name" value="GntR"/>
    <property type="match status" value="1"/>
</dbReference>
<dbReference type="InterPro" id="IPR036388">
    <property type="entry name" value="WH-like_DNA-bd_sf"/>
</dbReference>
<comment type="caution">
    <text evidence="5">The sequence shown here is derived from an EMBL/GenBank/DDBJ whole genome shotgun (WGS) entry which is preliminary data.</text>
</comment>
<organism evidence="5 6">
    <name type="scientific">Halomonas huangheensis</name>
    <dbReference type="NCBI Taxonomy" id="1178482"/>
    <lineage>
        <taxon>Bacteria</taxon>
        <taxon>Pseudomonadati</taxon>
        <taxon>Pseudomonadota</taxon>
        <taxon>Gammaproteobacteria</taxon>
        <taxon>Oceanospirillales</taxon>
        <taxon>Halomonadaceae</taxon>
        <taxon>Halomonas</taxon>
    </lineage>
</organism>
<dbReference type="KEGG" id="hhu:AR456_10415"/>
<protein>
    <recommendedName>
        <fullName evidence="4">HTH gntR-type domain-containing protein</fullName>
    </recommendedName>
</protein>
<dbReference type="AlphaFoldDB" id="W1NBD7"/>
<dbReference type="SMART" id="SM00895">
    <property type="entry name" value="FCD"/>
    <property type="match status" value="1"/>
</dbReference>
<keyword evidence="6" id="KW-1185">Reference proteome</keyword>
<dbReference type="InterPro" id="IPR036390">
    <property type="entry name" value="WH_DNA-bd_sf"/>
</dbReference>
<dbReference type="SUPFAM" id="SSF48008">
    <property type="entry name" value="GntR ligand-binding domain-like"/>
    <property type="match status" value="1"/>
</dbReference>
<dbReference type="SMART" id="SM00345">
    <property type="entry name" value="HTH_GNTR"/>
    <property type="match status" value="1"/>
</dbReference>
<evidence type="ECO:0000259" key="4">
    <source>
        <dbReference type="PROSITE" id="PS50949"/>
    </source>
</evidence>
<evidence type="ECO:0000256" key="3">
    <source>
        <dbReference type="ARBA" id="ARBA00023163"/>
    </source>
</evidence>
<feature type="domain" description="HTH gntR-type" evidence="4">
    <location>
        <begin position="11"/>
        <end position="78"/>
    </location>
</feature>
<evidence type="ECO:0000256" key="2">
    <source>
        <dbReference type="ARBA" id="ARBA00023125"/>
    </source>
</evidence>
<dbReference type="InterPro" id="IPR011711">
    <property type="entry name" value="GntR_C"/>
</dbReference>
<evidence type="ECO:0000256" key="1">
    <source>
        <dbReference type="ARBA" id="ARBA00023015"/>
    </source>
</evidence>
<dbReference type="Proteomes" id="UP000019113">
    <property type="component" value="Unassembled WGS sequence"/>
</dbReference>
<evidence type="ECO:0000313" key="5">
    <source>
        <dbReference type="EMBL" id="ERL52834.1"/>
    </source>
</evidence>
<dbReference type="InterPro" id="IPR008920">
    <property type="entry name" value="TF_FadR/GntR_C"/>
</dbReference>
<dbReference type="SUPFAM" id="SSF46785">
    <property type="entry name" value="Winged helix' DNA-binding domain"/>
    <property type="match status" value="1"/>
</dbReference>
<dbReference type="InterPro" id="IPR000524">
    <property type="entry name" value="Tscrpt_reg_HTH_GntR"/>
</dbReference>
<gene>
    <name evidence="5" type="ORF">BJB45_16275</name>
</gene>